<name>A0A401ZUP9_9CHLR</name>
<protein>
    <recommendedName>
        <fullName evidence="6">PBS-linker domain-containing protein</fullName>
    </recommendedName>
</protein>
<evidence type="ECO:0000256" key="3">
    <source>
        <dbReference type="ARBA" id="ARBA00022738"/>
    </source>
</evidence>
<comment type="subcellular location">
    <subcellularLocation>
        <location evidence="1">Membrane</location>
    </subcellularLocation>
</comment>
<dbReference type="AlphaFoldDB" id="A0A401ZUP9"/>
<dbReference type="EMBL" id="BIFR01000001">
    <property type="protein sequence ID" value="GCE10557.1"/>
    <property type="molecule type" value="Genomic_DNA"/>
</dbReference>
<sequence length="141" mass="16223">MVMTWPPQDVPWLVNQIYRQVLERGVLDHNGSIMDASGLMTHGCQLMNGQASIRDVVRELAMSAEYASKCIDSVSMHDALEMCFERFLGRQIDEPARQHYGELYHHHHWSMRDIINDVINSQEYTSSFGDNGVPYRRAVLV</sequence>
<dbReference type="PANTHER" id="PTHR34011">
    <property type="entry name" value="PHYCOBILISOME 32.1 KDA LINKER POLYPEPTIDE, PHYCOCYANIN-ASSOCIATED, ROD 2-RELATED"/>
    <property type="match status" value="1"/>
</dbReference>
<evidence type="ECO:0000256" key="4">
    <source>
        <dbReference type="ARBA" id="ARBA00023078"/>
    </source>
</evidence>
<keyword evidence="5" id="KW-0472">Membrane</keyword>
<comment type="caution">
    <text evidence="7">The sequence shown here is derived from an EMBL/GenBank/DDBJ whole genome shotgun (WGS) entry which is preliminary data.</text>
</comment>
<dbReference type="PROSITE" id="PS51445">
    <property type="entry name" value="PBS_LINKER"/>
    <property type="match status" value="1"/>
</dbReference>
<dbReference type="GO" id="GO:0030089">
    <property type="term" value="C:phycobilisome"/>
    <property type="evidence" value="ECO:0007669"/>
    <property type="project" value="UniProtKB-KW"/>
</dbReference>
<accession>A0A401ZUP9</accession>
<organism evidence="7 8">
    <name type="scientific">Tengunoibacter tsumagoiensis</name>
    <dbReference type="NCBI Taxonomy" id="2014871"/>
    <lineage>
        <taxon>Bacteria</taxon>
        <taxon>Bacillati</taxon>
        <taxon>Chloroflexota</taxon>
        <taxon>Ktedonobacteria</taxon>
        <taxon>Ktedonobacterales</taxon>
        <taxon>Dictyobacteraceae</taxon>
        <taxon>Tengunoibacter</taxon>
    </lineage>
</organism>
<evidence type="ECO:0000256" key="2">
    <source>
        <dbReference type="ARBA" id="ARBA00022549"/>
    </source>
</evidence>
<dbReference type="InterPro" id="IPR001297">
    <property type="entry name" value="PBS_linker_dom"/>
</dbReference>
<dbReference type="Gene3D" id="1.10.3130.20">
    <property type="entry name" value="Phycobilisome linker domain"/>
    <property type="match status" value="1"/>
</dbReference>
<keyword evidence="4" id="KW-0793">Thylakoid</keyword>
<dbReference type="Proteomes" id="UP000287352">
    <property type="component" value="Unassembled WGS sequence"/>
</dbReference>
<feature type="domain" description="PBS-linker" evidence="6">
    <location>
        <begin position="1"/>
        <end position="141"/>
    </location>
</feature>
<keyword evidence="2" id="KW-0042">Antenna complex</keyword>
<evidence type="ECO:0000256" key="1">
    <source>
        <dbReference type="ARBA" id="ARBA00004370"/>
    </source>
</evidence>
<reference evidence="8" key="1">
    <citation type="submission" date="2018-12" db="EMBL/GenBank/DDBJ databases">
        <title>Tengunoibacter tsumagoiensis gen. nov., sp. nov., Dictyobacter kobayashii sp. nov., D. alpinus sp. nov., and D. joshuensis sp. nov. and description of Dictyobacteraceae fam. nov. within the order Ktedonobacterales isolated from Tengu-no-mugimeshi.</title>
        <authorList>
            <person name="Wang C.M."/>
            <person name="Zheng Y."/>
            <person name="Sakai Y."/>
            <person name="Toyoda A."/>
            <person name="Minakuchi Y."/>
            <person name="Abe K."/>
            <person name="Yokota A."/>
            <person name="Yabe S."/>
        </authorList>
    </citation>
    <scope>NUCLEOTIDE SEQUENCE [LARGE SCALE GENOMIC DNA]</scope>
    <source>
        <strain evidence="8">Uno3</strain>
    </source>
</reference>
<proteinExistence type="predicted"/>
<dbReference type="InterPro" id="IPR038255">
    <property type="entry name" value="PBS_linker_sf"/>
</dbReference>
<evidence type="ECO:0000313" key="7">
    <source>
        <dbReference type="EMBL" id="GCE10557.1"/>
    </source>
</evidence>
<evidence type="ECO:0000259" key="6">
    <source>
        <dbReference type="PROSITE" id="PS51445"/>
    </source>
</evidence>
<keyword evidence="3" id="KW-0605">Phycobilisome</keyword>
<dbReference type="Pfam" id="PF00427">
    <property type="entry name" value="PBS_linker_poly"/>
    <property type="match status" value="1"/>
</dbReference>
<evidence type="ECO:0000313" key="8">
    <source>
        <dbReference type="Proteomes" id="UP000287352"/>
    </source>
</evidence>
<dbReference type="OrthoDB" id="448032at2"/>
<keyword evidence="8" id="KW-1185">Reference proteome</keyword>
<dbReference type="RefSeq" id="WP_126578152.1">
    <property type="nucleotide sequence ID" value="NZ_BIFR01000001.1"/>
</dbReference>
<dbReference type="GO" id="GO:0015979">
    <property type="term" value="P:photosynthesis"/>
    <property type="evidence" value="ECO:0007669"/>
    <property type="project" value="InterPro"/>
</dbReference>
<gene>
    <name evidence="7" type="ORF">KTT_04160</name>
</gene>
<evidence type="ECO:0000256" key="5">
    <source>
        <dbReference type="ARBA" id="ARBA00023136"/>
    </source>
</evidence>